<feature type="chain" id="PRO_5046905639" description="Metalloprotease" evidence="1">
    <location>
        <begin position="20"/>
        <end position="293"/>
    </location>
</feature>
<evidence type="ECO:0008006" key="4">
    <source>
        <dbReference type="Google" id="ProtNLM"/>
    </source>
</evidence>
<keyword evidence="3" id="KW-1185">Reference proteome</keyword>
<comment type="caution">
    <text evidence="2">The sequence shown here is derived from an EMBL/GenBank/DDBJ whole genome shotgun (WGS) entry which is preliminary data.</text>
</comment>
<organism evidence="2 3">
    <name type="scientific">Bacteriovorax antarcticus</name>
    <dbReference type="NCBI Taxonomy" id="3088717"/>
    <lineage>
        <taxon>Bacteria</taxon>
        <taxon>Pseudomonadati</taxon>
        <taxon>Bdellovibrionota</taxon>
        <taxon>Bacteriovoracia</taxon>
        <taxon>Bacteriovoracales</taxon>
        <taxon>Bacteriovoracaceae</taxon>
        <taxon>Bacteriovorax</taxon>
    </lineage>
</organism>
<evidence type="ECO:0000256" key="1">
    <source>
        <dbReference type="SAM" id="SignalP"/>
    </source>
</evidence>
<dbReference type="Proteomes" id="UP001302274">
    <property type="component" value="Unassembled WGS sequence"/>
</dbReference>
<evidence type="ECO:0000313" key="2">
    <source>
        <dbReference type="EMBL" id="MEA9356377.1"/>
    </source>
</evidence>
<evidence type="ECO:0000313" key="3">
    <source>
        <dbReference type="Proteomes" id="UP001302274"/>
    </source>
</evidence>
<accession>A0ABU5VTK2</accession>
<dbReference type="SUPFAM" id="SSF55486">
    <property type="entry name" value="Metalloproteases ('zincins'), catalytic domain"/>
    <property type="match status" value="1"/>
</dbReference>
<reference evidence="2 3" key="1">
    <citation type="submission" date="2023-11" db="EMBL/GenBank/DDBJ databases">
        <title>A Novel Polar Bacteriovorax (B. antarcticus) Isolated from the Biocrust in Antarctica.</title>
        <authorList>
            <person name="Mun W."/>
            <person name="Choi S.Y."/>
            <person name="Mitchell R.J."/>
        </authorList>
    </citation>
    <scope>NUCLEOTIDE SEQUENCE [LARGE SCALE GENOMIC DNA]</scope>
    <source>
        <strain evidence="2 3">PP10</strain>
    </source>
</reference>
<proteinExistence type="predicted"/>
<feature type="signal peptide" evidence="1">
    <location>
        <begin position="1"/>
        <end position="19"/>
    </location>
</feature>
<dbReference type="RefSeq" id="WP_323576071.1">
    <property type="nucleotide sequence ID" value="NZ_JAYGJQ010000001.1"/>
</dbReference>
<sequence length="293" mass="31643">MTKGILVALMATTLTFSQAFSCDSLANSGFAPENNRRIEVGDKASNNMTKEMFLAAVGRVSSVYEPIVAEKGGKLIMNNRWDDATVNASAQQSGKNWQVNMYGGLARHPLVTVDGFMMVVCHELGHHIGGAPRKGGFGSAWASNEGQADYFAGLKCMRRVLENDDNIAIVSKMEIDAEATTKCESIYKSASDIALCERISMAGKSLAMLLGDLGGNSNVKFTTPDTSKVARTNDNHPAAQCRLDTYFQGSLCDKAISDDVDGKDALKGVCLKRDGYELGMRPLCWYKPTAAEL</sequence>
<dbReference type="EMBL" id="JAYGJQ010000001">
    <property type="protein sequence ID" value="MEA9356377.1"/>
    <property type="molecule type" value="Genomic_DNA"/>
</dbReference>
<name>A0ABU5VTK2_9BACT</name>
<protein>
    <recommendedName>
        <fullName evidence="4">Metalloprotease</fullName>
    </recommendedName>
</protein>
<keyword evidence="1" id="KW-0732">Signal</keyword>
<gene>
    <name evidence="2" type="ORF">SHI21_09195</name>
</gene>